<feature type="domain" description="Hsps-like putative alpha-crystallin-like" evidence="1">
    <location>
        <begin position="371"/>
        <end position="479"/>
    </location>
</feature>
<accession>A0A2Z7D943</accession>
<evidence type="ECO:0008006" key="5">
    <source>
        <dbReference type="Google" id="ProtNLM"/>
    </source>
</evidence>
<dbReference type="SUPFAM" id="SSF49764">
    <property type="entry name" value="HSP20-like chaperones"/>
    <property type="match status" value="1"/>
</dbReference>
<dbReference type="EMBL" id="KQ990516">
    <property type="protein sequence ID" value="KZV53391.1"/>
    <property type="molecule type" value="Genomic_DNA"/>
</dbReference>
<dbReference type="Gene3D" id="2.60.40.790">
    <property type="match status" value="1"/>
</dbReference>
<evidence type="ECO:0000313" key="4">
    <source>
        <dbReference type="Proteomes" id="UP000250235"/>
    </source>
</evidence>
<proteinExistence type="predicted"/>
<dbReference type="Proteomes" id="UP000250235">
    <property type="component" value="Unassembled WGS sequence"/>
</dbReference>
<name>A0A2Z7D943_9LAMI</name>
<feature type="domain" description="DUF8041" evidence="2">
    <location>
        <begin position="96"/>
        <end position="262"/>
    </location>
</feature>
<keyword evidence="4" id="KW-1185">Reference proteome</keyword>
<reference evidence="3 4" key="1">
    <citation type="journal article" date="2015" name="Proc. Natl. Acad. Sci. U.S.A.">
        <title>The resurrection genome of Boea hygrometrica: A blueprint for survival of dehydration.</title>
        <authorList>
            <person name="Xiao L."/>
            <person name="Yang G."/>
            <person name="Zhang L."/>
            <person name="Yang X."/>
            <person name="Zhao S."/>
            <person name="Ji Z."/>
            <person name="Zhou Q."/>
            <person name="Hu M."/>
            <person name="Wang Y."/>
            <person name="Chen M."/>
            <person name="Xu Y."/>
            <person name="Jin H."/>
            <person name="Xiao X."/>
            <person name="Hu G."/>
            <person name="Bao F."/>
            <person name="Hu Y."/>
            <person name="Wan P."/>
            <person name="Li L."/>
            <person name="Deng X."/>
            <person name="Kuang T."/>
            <person name="Xiang C."/>
            <person name="Zhu J.K."/>
            <person name="Oliver M.J."/>
            <person name="He Y."/>
        </authorList>
    </citation>
    <scope>NUCLEOTIDE SEQUENCE [LARGE SCALE GENOMIC DNA]</scope>
    <source>
        <strain evidence="4">cv. XS01</strain>
    </source>
</reference>
<organism evidence="3 4">
    <name type="scientific">Dorcoceras hygrometricum</name>
    <dbReference type="NCBI Taxonomy" id="472368"/>
    <lineage>
        <taxon>Eukaryota</taxon>
        <taxon>Viridiplantae</taxon>
        <taxon>Streptophyta</taxon>
        <taxon>Embryophyta</taxon>
        <taxon>Tracheophyta</taxon>
        <taxon>Spermatophyta</taxon>
        <taxon>Magnoliopsida</taxon>
        <taxon>eudicotyledons</taxon>
        <taxon>Gunneridae</taxon>
        <taxon>Pentapetalae</taxon>
        <taxon>asterids</taxon>
        <taxon>lamiids</taxon>
        <taxon>Lamiales</taxon>
        <taxon>Gesneriaceae</taxon>
        <taxon>Didymocarpoideae</taxon>
        <taxon>Trichosporeae</taxon>
        <taxon>Loxocarpinae</taxon>
        <taxon>Dorcoceras</taxon>
    </lineage>
</organism>
<dbReference type="OrthoDB" id="1695413at2759"/>
<dbReference type="PANTHER" id="PTHR33981">
    <property type="entry name" value="EXPRESSED PROTEIN"/>
    <property type="match status" value="1"/>
</dbReference>
<dbReference type="CDD" id="cd06464">
    <property type="entry name" value="ACD_sHsps-like"/>
    <property type="match status" value="1"/>
</dbReference>
<evidence type="ECO:0000259" key="1">
    <source>
        <dbReference type="Pfam" id="PF26144"/>
    </source>
</evidence>
<sequence length="505" mass="57465">MGDALLTVLSMENNHHPSTLLSMDSSASSSHDDLELEMNRQVILTRPPDINLPLSAERSPPPQPWNTEHCDIFDVGLGSQLYETESFLSVPKIGRKCAKRIDSIWGAWFFFSFYFKPVLKEKSKVKIIRDRNGVSGFDKSDLQLDVFMVQHDMENMYMWVFKERPENALGKMQLRSFMNGHSRQGERPFPFSVDKGFVRSHRMQRKHYRGLSNPQCVHGIEIIPSPNLMALDEDDRKRWMELTGRDLNFTIPPEASDYGSWRNMPNTEFELERPPPPIKGSNNSQSHTKKLLNGSVLNLSTQPPNHCHEDAVDLSPISKRKKEFFSQGNGDVCYLAVSAHSDQIPDLEVHSSEPHWLNEFSGVLRNVYGPVTAAKTIYEDEDGYLIVISLPFVDLQRVKVSWRNTITHGIIKVSCTSTSGTPFIKRHNRTFKLADVSAEHCPPGEFVREIQLSTRIPEDANIEAYYDGPGTVLEILVPKPHEGPEEHEVRVCVRPHHGVNDLMLT</sequence>
<protein>
    <recommendedName>
        <fullName evidence="5">HSP20-like chaperones superfamily protein</fullName>
    </recommendedName>
</protein>
<evidence type="ECO:0000313" key="3">
    <source>
        <dbReference type="EMBL" id="KZV53391.1"/>
    </source>
</evidence>
<dbReference type="Pfam" id="PF26145">
    <property type="entry name" value="DUF8041"/>
    <property type="match status" value="1"/>
</dbReference>
<dbReference type="PANTHER" id="PTHR33981:SF3">
    <property type="entry name" value="EXPRESSED PROTEIN"/>
    <property type="match status" value="1"/>
</dbReference>
<dbReference type="InterPro" id="IPR058354">
    <property type="entry name" value="DUF8041"/>
</dbReference>
<gene>
    <name evidence="3" type="ORF">F511_10177</name>
</gene>
<dbReference type="InterPro" id="IPR058937">
    <property type="entry name" value="ACL_Hsps-like_put"/>
</dbReference>
<dbReference type="InterPro" id="IPR008978">
    <property type="entry name" value="HSP20-like_chaperone"/>
</dbReference>
<dbReference type="AlphaFoldDB" id="A0A2Z7D943"/>
<evidence type="ECO:0000259" key="2">
    <source>
        <dbReference type="Pfam" id="PF26145"/>
    </source>
</evidence>
<dbReference type="Pfam" id="PF26144">
    <property type="entry name" value="ACL_Hsps-like"/>
    <property type="match status" value="1"/>
</dbReference>